<dbReference type="SMART" id="SM00448">
    <property type="entry name" value="REC"/>
    <property type="match status" value="1"/>
</dbReference>
<dbReference type="Proteomes" id="UP000494222">
    <property type="component" value="Unassembled WGS sequence"/>
</dbReference>
<sequence>MATILIVDDDAAFRDGLAETLRDLGHRVVEAASGRAALSMLRDGGHIDCVFLDFRLPDLDGLAVLAQWRDDAALAAIPVVMLTAHATSDNTIDAMRLGAFDHLTKPVGRRDIAQLLERIVSAHAPRAHGDADTGAFAGEHASDRPRLLGVSAAIRDVQKQLGRAATSDATVLVTGETGTGKEVAARVLHAASARHAGPFVAVNCAAIPADLLESELFGHRRGAFTGAHADRAGRLVEAGGGTLFLDEIGDMPAAMQAKLLRALQERQVTPLGADRPTPIDIRVVAATHRDLAAGVASGTFREDLFYRLNVIPLHLPPLAERVADILPLAAHFLERAAGARPLHLTNDAQRALLAHRWPGNVRELRNVMERAAALAPGPAITAADLALGAAPAAGVHADADAALPAFLFDLPLPDALAAVERAAILRALERANGNRAEAARQLGIGRQSLYARMANLGIDRDG</sequence>
<keyword evidence="3" id="KW-0805">Transcription regulation</keyword>
<accession>A0A6H9TE25</accession>
<dbReference type="CDD" id="cd00009">
    <property type="entry name" value="AAA"/>
    <property type="match status" value="1"/>
</dbReference>
<evidence type="ECO:0000259" key="7">
    <source>
        <dbReference type="PROSITE" id="PS50110"/>
    </source>
</evidence>
<evidence type="ECO:0000256" key="2">
    <source>
        <dbReference type="ARBA" id="ARBA00022840"/>
    </source>
</evidence>
<feature type="modified residue" description="4-aspartylphosphate" evidence="5">
    <location>
        <position position="53"/>
    </location>
</feature>
<feature type="domain" description="Sigma-54 factor interaction" evidence="6">
    <location>
        <begin position="147"/>
        <end position="373"/>
    </location>
</feature>
<evidence type="ECO:0000256" key="4">
    <source>
        <dbReference type="ARBA" id="ARBA00023163"/>
    </source>
</evidence>
<dbReference type="InterPro" id="IPR058031">
    <property type="entry name" value="AAA_lid_NorR"/>
</dbReference>
<dbReference type="PROSITE" id="PS50110">
    <property type="entry name" value="RESPONSE_REGULATORY"/>
    <property type="match status" value="1"/>
</dbReference>
<dbReference type="InterPro" id="IPR011006">
    <property type="entry name" value="CheY-like_superfamily"/>
</dbReference>
<evidence type="ECO:0000256" key="3">
    <source>
        <dbReference type="ARBA" id="ARBA00023015"/>
    </source>
</evidence>
<dbReference type="Pfam" id="PF00072">
    <property type="entry name" value="Response_reg"/>
    <property type="match status" value="1"/>
</dbReference>
<dbReference type="FunFam" id="3.40.50.300:FF:000006">
    <property type="entry name" value="DNA-binding transcriptional regulator NtrC"/>
    <property type="match status" value="1"/>
</dbReference>
<name>A0A6H9TE25_9BURK</name>
<dbReference type="SUPFAM" id="SSF46689">
    <property type="entry name" value="Homeodomain-like"/>
    <property type="match status" value="1"/>
</dbReference>
<dbReference type="SMART" id="SM00382">
    <property type="entry name" value="AAA"/>
    <property type="match status" value="1"/>
</dbReference>
<organism evidence="8 10">
    <name type="scientific">Burkholderia latens</name>
    <dbReference type="NCBI Taxonomy" id="488446"/>
    <lineage>
        <taxon>Bacteria</taxon>
        <taxon>Pseudomonadati</taxon>
        <taxon>Pseudomonadota</taxon>
        <taxon>Betaproteobacteria</taxon>
        <taxon>Burkholderiales</taxon>
        <taxon>Burkholderiaceae</taxon>
        <taxon>Burkholderia</taxon>
        <taxon>Burkholderia cepacia complex</taxon>
    </lineage>
</organism>
<keyword evidence="2" id="KW-0067">ATP-binding</keyword>
<evidence type="ECO:0000256" key="5">
    <source>
        <dbReference type="PROSITE-ProRule" id="PRU00169"/>
    </source>
</evidence>
<evidence type="ECO:0000313" key="11">
    <source>
        <dbReference type="Proteomes" id="UP000494222"/>
    </source>
</evidence>
<dbReference type="Pfam" id="PF00158">
    <property type="entry name" value="Sigma54_activat"/>
    <property type="match status" value="1"/>
</dbReference>
<dbReference type="SUPFAM" id="SSF52172">
    <property type="entry name" value="CheY-like"/>
    <property type="match status" value="1"/>
</dbReference>
<dbReference type="PRINTS" id="PR01590">
    <property type="entry name" value="HTHFIS"/>
</dbReference>
<feature type="domain" description="Response regulatory" evidence="7">
    <location>
        <begin position="3"/>
        <end position="120"/>
    </location>
</feature>
<protein>
    <submittedName>
        <fullName evidence="9">ATPase AAA</fullName>
    </submittedName>
    <submittedName>
        <fullName evidence="8">Sigma-54-dependent Fis family transcriptional regulator</fullName>
    </submittedName>
</protein>
<dbReference type="Gene3D" id="1.10.8.60">
    <property type="match status" value="1"/>
</dbReference>
<dbReference type="InterPro" id="IPR002197">
    <property type="entry name" value="HTH_Fis"/>
</dbReference>
<dbReference type="InterPro" id="IPR002078">
    <property type="entry name" value="Sigma_54_int"/>
</dbReference>
<dbReference type="Gene3D" id="1.10.10.60">
    <property type="entry name" value="Homeodomain-like"/>
    <property type="match status" value="1"/>
</dbReference>
<dbReference type="GO" id="GO:0043565">
    <property type="term" value="F:sequence-specific DNA binding"/>
    <property type="evidence" value="ECO:0007669"/>
    <property type="project" value="InterPro"/>
</dbReference>
<evidence type="ECO:0000256" key="1">
    <source>
        <dbReference type="ARBA" id="ARBA00022741"/>
    </source>
</evidence>
<evidence type="ECO:0000313" key="8">
    <source>
        <dbReference type="EMBL" id="KAB0633250.1"/>
    </source>
</evidence>
<gene>
    <name evidence="9" type="ORF">BLA24064_04763</name>
    <name evidence="8" type="ORF">F7R21_28085</name>
</gene>
<dbReference type="EMBL" id="CABVPL010000043">
    <property type="protein sequence ID" value="VWB99949.1"/>
    <property type="molecule type" value="Genomic_DNA"/>
</dbReference>
<keyword evidence="5" id="KW-0597">Phosphoprotein</keyword>
<dbReference type="PROSITE" id="PS00688">
    <property type="entry name" value="SIGMA54_INTERACT_3"/>
    <property type="match status" value="1"/>
</dbReference>
<dbReference type="SUPFAM" id="SSF52540">
    <property type="entry name" value="P-loop containing nucleoside triphosphate hydrolases"/>
    <property type="match status" value="1"/>
</dbReference>
<evidence type="ECO:0000259" key="6">
    <source>
        <dbReference type="PROSITE" id="PS50045"/>
    </source>
</evidence>
<evidence type="ECO:0000313" key="10">
    <source>
        <dbReference type="Proteomes" id="UP000430232"/>
    </source>
</evidence>
<dbReference type="Gene3D" id="3.40.50.2300">
    <property type="match status" value="1"/>
</dbReference>
<dbReference type="InterPro" id="IPR027417">
    <property type="entry name" value="P-loop_NTPase"/>
</dbReference>
<dbReference type="EMBL" id="VZOJ01000115">
    <property type="protein sequence ID" value="KAB0633250.1"/>
    <property type="molecule type" value="Genomic_DNA"/>
</dbReference>
<dbReference type="GO" id="GO:0000160">
    <property type="term" value="P:phosphorelay signal transduction system"/>
    <property type="evidence" value="ECO:0007669"/>
    <property type="project" value="InterPro"/>
</dbReference>
<reference evidence="8 10" key="1">
    <citation type="submission" date="2019-09" db="EMBL/GenBank/DDBJ databases">
        <title>Draft genome sequences of 48 bacterial type strains from the CCUG.</title>
        <authorList>
            <person name="Tunovic T."/>
            <person name="Pineiro-Iglesias B."/>
            <person name="Unosson C."/>
            <person name="Inganas E."/>
            <person name="Ohlen M."/>
            <person name="Cardew S."/>
            <person name="Jensie-Markopoulos S."/>
            <person name="Salva-Serra F."/>
            <person name="Jaen-Luchoro D."/>
            <person name="Karlsson R."/>
            <person name="Svensson-Stadler L."/>
            <person name="Chun J."/>
            <person name="Moore E."/>
        </authorList>
    </citation>
    <scope>NUCLEOTIDE SEQUENCE [LARGE SCALE GENOMIC DNA]</scope>
    <source>
        <strain evidence="8 10">CCUG 54555</strain>
    </source>
</reference>
<keyword evidence="10" id="KW-1185">Reference proteome</keyword>
<dbReference type="InterPro" id="IPR009057">
    <property type="entry name" value="Homeodomain-like_sf"/>
</dbReference>
<dbReference type="RefSeq" id="WP_151067605.1">
    <property type="nucleotide sequence ID" value="NZ_CABVPL010000043.1"/>
</dbReference>
<dbReference type="InterPro" id="IPR025944">
    <property type="entry name" value="Sigma_54_int_dom_CS"/>
</dbReference>
<dbReference type="GO" id="GO:0006355">
    <property type="term" value="P:regulation of DNA-templated transcription"/>
    <property type="evidence" value="ECO:0007669"/>
    <property type="project" value="InterPro"/>
</dbReference>
<dbReference type="OrthoDB" id="9761705at2"/>
<dbReference type="PROSITE" id="PS50045">
    <property type="entry name" value="SIGMA54_INTERACT_4"/>
    <property type="match status" value="1"/>
</dbReference>
<dbReference type="AlphaFoldDB" id="A0A6H9TE25"/>
<dbReference type="GO" id="GO:0005524">
    <property type="term" value="F:ATP binding"/>
    <property type="evidence" value="ECO:0007669"/>
    <property type="project" value="UniProtKB-KW"/>
</dbReference>
<proteinExistence type="predicted"/>
<dbReference type="Pfam" id="PF02954">
    <property type="entry name" value="HTH_8"/>
    <property type="match status" value="1"/>
</dbReference>
<keyword evidence="4" id="KW-0804">Transcription</keyword>
<dbReference type="Pfam" id="PF25601">
    <property type="entry name" value="AAA_lid_14"/>
    <property type="match status" value="1"/>
</dbReference>
<dbReference type="Gene3D" id="3.40.50.300">
    <property type="entry name" value="P-loop containing nucleotide triphosphate hydrolases"/>
    <property type="match status" value="1"/>
</dbReference>
<dbReference type="Proteomes" id="UP000430232">
    <property type="component" value="Unassembled WGS sequence"/>
</dbReference>
<evidence type="ECO:0000313" key="9">
    <source>
        <dbReference type="EMBL" id="VWB99949.1"/>
    </source>
</evidence>
<dbReference type="CDD" id="cd00156">
    <property type="entry name" value="REC"/>
    <property type="match status" value="1"/>
</dbReference>
<dbReference type="GeneID" id="99792047"/>
<keyword evidence="1" id="KW-0547">Nucleotide-binding</keyword>
<reference evidence="9 11" key="2">
    <citation type="submission" date="2019-09" db="EMBL/GenBank/DDBJ databases">
        <authorList>
            <person name="Depoorter E."/>
        </authorList>
    </citation>
    <scope>NUCLEOTIDE SEQUENCE [LARGE SCALE GENOMIC DNA]</scope>
    <source>
        <strain evidence="9">LMG 24064</strain>
    </source>
</reference>
<dbReference type="PANTHER" id="PTHR32071">
    <property type="entry name" value="TRANSCRIPTIONAL REGULATORY PROTEIN"/>
    <property type="match status" value="1"/>
</dbReference>
<dbReference type="InterPro" id="IPR001789">
    <property type="entry name" value="Sig_transdc_resp-reg_receiver"/>
</dbReference>
<dbReference type="InterPro" id="IPR003593">
    <property type="entry name" value="AAA+_ATPase"/>
</dbReference>